<feature type="compositionally biased region" description="Polar residues" evidence="9">
    <location>
        <begin position="450"/>
        <end position="459"/>
    </location>
</feature>
<dbReference type="InterPro" id="IPR003903">
    <property type="entry name" value="UIM_dom"/>
</dbReference>
<dbReference type="CDD" id="cd04012">
    <property type="entry name" value="C2A_PI3K_class_II"/>
    <property type="match status" value="1"/>
</dbReference>
<dbReference type="GO" id="GO:0048015">
    <property type="term" value="P:phosphatidylinositol-mediated signaling"/>
    <property type="evidence" value="ECO:0007669"/>
    <property type="project" value="TreeGrafter"/>
</dbReference>
<dbReference type="SMART" id="SM00312">
    <property type="entry name" value="PX"/>
    <property type="match status" value="1"/>
</dbReference>
<evidence type="ECO:0000259" key="12">
    <source>
        <dbReference type="PROSITE" id="PS50290"/>
    </source>
</evidence>
<dbReference type="OrthoDB" id="67688at2759"/>
<keyword evidence="4" id="KW-0067">ATP-binding</keyword>
<dbReference type="Pfam" id="PF00792">
    <property type="entry name" value="PI3K_C2"/>
    <property type="match status" value="1"/>
</dbReference>
<dbReference type="CDD" id="cd06883">
    <property type="entry name" value="PX_PI3K_C2"/>
    <property type="match status" value="1"/>
</dbReference>
<dbReference type="InterPro" id="IPR002420">
    <property type="entry name" value="PI3K-type_C2_dom"/>
</dbReference>
<evidence type="ECO:0000256" key="3">
    <source>
        <dbReference type="ARBA" id="ARBA00022777"/>
    </source>
</evidence>
<dbReference type="PROSITE" id="PS00915">
    <property type="entry name" value="PI3_4_KINASE_1"/>
    <property type="match status" value="1"/>
</dbReference>
<dbReference type="PANTHER" id="PTHR10048:SF14">
    <property type="entry name" value="LD28067P"/>
    <property type="match status" value="1"/>
</dbReference>
<dbReference type="PROSITE" id="PS51547">
    <property type="entry name" value="C2_PI3K"/>
    <property type="match status" value="1"/>
</dbReference>
<feature type="domain" description="C2" evidence="10">
    <location>
        <begin position="1777"/>
        <end position="1895"/>
    </location>
</feature>
<evidence type="ECO:0000256" key="5">
    <source>
        <dbReference type="ARBA" id="ARBA00023098"/>
    </source>
</evidence>
<evidence type="ECO:0000256" key="8">
    <source>
        <dbReference type="PROSITE-ProRule" id="PRU00880"/>
    </source>
</evidence>
<dbReference type="PROSITE" id="PS50330">
    <property type="entry name" value="UIM"/>
    <property type="match status" value="1"/>
</dbReference>
<feature type="compositionally biased region" description="Basic and acidic residues" evidence="9">
    <location>
        <begin position="43"/>
        <end position="77"/>
    </location>
</feature>
<dbReference type="PROSITE" id="PS51546">
    <property type="entry name" value="PI3K_RBD"/>
    <property type="match status" value="1"/>
</dbReference>
<dbReference type="SUPFAM" id="SSF48371">
    <property type="entry name" value="ARM repeat"/>
    <property type="match status" value="1"/>
</dbReference>
<dbReference type="CDD" id="cd05166">
    <property type="entry name" value="PI3Kc_II"/>
    <property type="match status" value="1"/>
</dbReference>
<dbReference type="InterPro" id="IPR018936">
    <property type="entry name" value="PI3/4_kinase_CS"/>
</dbReference>
<dbReference type="GO" id="GO:0016477">
    <property type="term" value="P:cell migration"/>
    <property type="evidence" value="ECO:0007669"/>
    <property type="project" value="TreeGrafter"/>
</dbReference>
<keyword evidence="1" id="KW-0808">Transferase</keyword>
<dbReference type="CDD" id="cd08381">
    <property type="entry name" value="C2B_PI3K_class_II"/>
    <property type="match status" value="1"/>
</dbReference>
<dbReference type="InterPro" id="IPR015433">
    <property type="entry name" value="PI3/4_kinase"/>
</dbReference>
<keyword evidence="2" id="KW-0547">Nucleotide-binding</keyword>
<dbReference type="Gene3D" id="1.25.40.70">
    <property type="entry name" value="Phosphatidylinositol 3-kinase, accessory domain (PIK)"/>
    <property type="match status" value="1"/>
</dbReference>
<dbReference type="GO" id="GO:0035091">
    <property type="term" value="F:phosphatidylinositol binding"/>
    <property type="evidence" value="ECO:0007669"/>
    <property type="project" value="InterPro"/>
</dbReference>
<dbReference type="Gene3D" id="1.10.1070.11">
    <property type="entry name" value="Phosphatidylinositol 3-/4-kinase, catalytic domain"/>
    <property type="match status" value="1"/>
</dbReference>
<dbReference type="EnsemblMetazoa" id="XM_038198102.1">
    <property type="protein sequence ID" value="XP_038054030.1"/>
    <property type="gene ID" value="LOC119726437"/>
</dbReference>
<dbReference type="Gene3D" id="2.60.40.150">
    <property type="entry name" value="C2 domain"/>
    <property type="match status" value="2"/>
</dbReference>
<feature type="domain" description="PIK helical" evidence="13">
    <location>
        <begin position="1064"/>
        <end position="1240"/>
    </location>
</feature>
<feature type="domain" description="PX" evidence="11">
    <location>
        <begin position="1621"/>
        <end position="1737"/>
    </location>
</feature>
<evidence type="ECO:0000256" key="1">
    <source>
        <dbReference type="ARBA" id="ARBA00022679"/>
    </source>
</evidence>
<dbReference type="InterPro" id="IPR016024">
    <property type="entry name" value="ARM-type_fold"/>
</dbReference>
<evidence type="ECO:0000256" key="4">
    <source>
        <dbReference type="ARBA" id="ARBA00022840"/>
    </source>
</evidence>
<dbReference type="PROSITE" id="PS50290">
    <property type="entry name" value="PI3_4_KINASE_3"/>
    <property type="match status" value="1"/>
</dbReference>
<dbReference type="InterPro" id="IPR000341">
    <property type="entry name" value="PI3K_Ras-bd_dom"/>
</dbReference>
<dbReference type="SMART" id="SM00239">
    <property type="entry name" value="C2"/>
    <property type="match status" value="2"/>
</dbReference>
<feature type="compositionally biased region" description="Polar residues" evidence="9">
    <location>
        <begin position="350"/>
        <end position="384"/>
    </location>
</feature>
<dbReference type="GO" id="GO:0016303">
    <property type="term" value="F:1-phosphatidylinositol-3-kinase activity"/>
    <property type="evidence" value="ECO:0007669"/>
    <property type="project" value="UniProtKB-EC"/>
</dbReference>
<evidence type="ECO:0000259" key="15">
    <source>
        <dbReference type="PROSITE" id="PS51547"/>
    </source>
</evidence>
<dbReference type="SMART" id="SM00144">
    <property type="entry name" value="PI3K_rbd"/>
    <property type="match status" value="1"/>
</dbReference>
<dbReference type="Gene3D" id="3.30.1520.10">
    <property type="entry name" value="Phox-like domain"/>
    <property type="match status" value="1"/>
</dbReference>
<feature type="compositionally biased region" description="Polar residues" evidence="9">
    <location>
        <begin position="518"/>
        <end position="530"/>
    </location>
</feature>
<dbReference type="GO" id="GO:0005886">
    <property type="term" value="C:plasma membrane"/>
    <property type="evidence" value="ECO:0007669"/>
    <property type="project" value="TreeGrafter"/>
</dbReference>
<dbReference type="SMART" id="SM00145">
    <property type="entry name" value="PI3Ka"/>
    <property type="match status" value="1"/>
</dbReference>
<dbReference type="GO" id="GO:0005942">
    <property type="term" value="C:phosphatidylinositol 3-kinase complex"/>
    <property type="evidence" value="ECO:0007669"/>
    <property type="project" value="TreeGrafter"/>
</dbReference>
<dbReference type="PROSITE" id="PS00916">
    <property type="entry name" value="PI3_4_KINASE_2"/>
    <property type="match status" value="1"/>
</dbReference>
<feature type="region of interest" description="Disordered" evidence="9">
    <location>
        <begin position="1"/>
        <end position="26"/>
    </location>
</feature>
<keyword evidence="5" id="KW-0443">Lipid metabolism</keyword>
<dbReference type="FunFam" id="3.30.1520.10:FF:000006">
    <property type="entry name" value="Phosphatidylinositol 4-phosphate 3-kinase C2 domain-containing subunit alpha"/>
    <property type="match status" value="1"/>
</dbReference>
<dbReference type="GO" id="GO:0035005">
    <property type="term" value="F:1-phosphatidylinositol-4-phosphate 3-kinase activity"/>
    <property type="evidence" value="ECO:0007669"/>
    <property type="project" value="UniProtKB-EC"/>
</dbReference>
<dbReference type="Proteomes" id="UP000887568">
    <property type="component" value="Unplaced"/>
</dbReference>
<comment type="catalytic activity">
    <reaction evidence="7">
        <text>a 1,2-diacyl-sn-glycero-3-phospho-(1D-myo-inositol 4-phosphate) + ATP = a 1,2-diacyl-sn-glycero-3-phospho-(1D-myo-inositol-3,4-bisphosphate) + ADP + H(+)</text>
        <dbReference type="Rhea" id="RHEA:18373"/>
        <dbReference type="ChEBI" id="CHEBI:15378"/>
        <dbReference type="ChEBI" id="CHEBI:30616"/>
        <dbReference type="ChEBI" id="CHEBI:57658"/>
        <dbReference type="ChEBI" id="CHEBI:58178"/>
        <dbReference type="ChEBI" id="CHEBI:456216"/>
        <dbReference type="EC" id="2.7.1.154"/>
    </reaction>
    <physiologicalReaction direction="left-to-right" evidence="7">
        <dbReference type="Rhea" id="RHEA:18374"/>
    </physiologicalReaction>
</comment>
<organism evidence="16 17">
    <name type="scientific">Patiria miniata</name>
    <name type="common">Bat star</name>
    <name type="synonym">Asterina miniata</name>
    <dbReference type="NCBI Taxonomy" id="46514"/>
    <lineage>
        <taxon>Eukaryota</taxon>
        <taxon>Metazoa</taxon>
        <taxon>Echinodermata</taxon>
        <taxon>Eleutherozoa</taxon>
        <taxon>Asterozoa</taxon>
        <taxon>Asteroidea</taxon>
        <taxon>Valvatacea</taxon>
        <taxon>Valvatida</taxon>
        <taxon>Asterinidae</taxon>
        <taxon>Patiria</taxon>
    </lineage>
</organism>
<evidence type="ECO:0000256" key="6">
    <source>
        <dbReference type="ARBA" id="ARBA00023985"/>
    </source>
</evidence>
<evidence type="ECO:0000259" key="13">
    <source>
        <dbReference type="PROSITE" id="PS51545"/>
    </source>
</evidence>
<comment type="catalytic activity">
    <reaction evidence="6">
        <text>a 1,2-diacyl-sn-glycero-3-phospho-(1D-myo-inositol) + ATP = a 1,2-diacyl-sn-glycero-3-phospho-(1D-myo-inositol-3-phosphate) + ADP + H(+)</text>
        <dbReference type="Rhea" id="RHEA:12709"/>
        <dbReference type="ChEBI" id="CHEBI:15378"/>
        <dbReference type="ChEBI" id="CHEBI:30616"/>
        <dbReference type="ChEBI" id="CHEBI:57880"/>
        <dbReference type="ChEBI" id="CHEBI:58088"/>
        <dbReference type="ChEBI" id="CHEBI:456216"/>
        <dbReference type="EC" id="2.7.1.137"/>
    </reaction>
    <physiologicalReaction direction="left-to-right" evidence="6">
        <dbReference type="Rhea" id="RHEA:12710"/>
    </physiologicalReaction>
</comment>
<dbReference type="InterPro" id="IPR042236">
    <property type="entry name" value="PI3K_accessory_sf"/>
</dbReference>
<dbReference type="InterPro" id="IPR036871">
    <property type="entry name" value="PX_dom_sf"/>
</dbReference>
<evidence type="ECO:0008006" key="18">
    <source>
        <dbReference type="Google" id="ProtNLM"/>
    </source>
</evidence>
<feature type="region of interest" description="Disordered" evidence="9">
    <location>
        <begin position="348"/>
        <end position="416"/>
    </location>
</feature>
<dbReference type="SUPFAM" id="SSF64268">
    <property type="entry name" value="PX domain"/>
    <property type="match status" value="1"/>
</dbReference>
<dbReference type="InterPro" id="IPR001683">
    <property type="entry name" value="PX_dom"/>
</dbReference>
<dbReference type="InterPro" id="IPR011009">
    <property type="entry name" value="Kinase-like_dom_sf"/>
</dbReference>
<dbReference type="SUPFAM" id="SSF54236">
    <property type="entry name" value="Ubiquitin-like"/>
    <property type="match status" value="1"/>
</dbReference>
<dbReference type="Gene3D" id="3.10.20.90">
    <property type="entry name" value="Phosphatidylinositol 3-kinase Catalytic Subunit, Chain A, domain 1"/>
    <property type="match status" value="1"/>
</dbReference>
<protein>
    <recommendedName>
        <fullName evidence="18">Phosphatidylinositol-4-phosphate 3-kinase</fullName>
    </recommendedName>
</protein>
<dbReference type="PROSITE" id="PS51545">
    <property type="entry name" value="PIK_HELICAL"/>
    <property type="match status" value="1"/>
</dbReference>
<evidence type="ECO:0000256" key="7">
    <source>
        <dbReference type="ARBA" id="ARBA00029297"/>
    </source>
</evidence>
<feature type="domain" description="C2 PI3K-type" evidence="15">
    <location>
        <begin position="894"/>
        <end position="1046"/>
    </location>
</feature>
<dbReference type="SUPFAM" id="SSF49562">
    <property type="entry name" value="C2 domain (Calcium/lipid-binding domain, CaLB)"/>
    <property type="match status" value="2"/>
</dbReference>
<dbReference type="PANTHER" id="PTHR10048">
    <property type="entry name" value="PHOSPHATIDYLINOSITOL KINASE"/>
    <property type="match status" value="1"/>
</dbReference>
<dbReference type="Pfam" id="PF00794">
    <property type="entry name" value="PI3K_rbd"/>
    <property type="match status" value="1"/>
</dbReference>
<dbReference type="Pfam" id="PF00168">
    <property type="entry name" value="C2"/>
    <property type="match status" value="1"/>
</dbReference>
<dbReference type="FunFam" id="1.10.1070.11:FF:000001">
    <property type="entry name" value="Phosphatidylinositol 4,5-bisphosphate 3-kinase catalytic subunit"/>
    <property type="match status" value="1"/>
</dbReference>
<dbReference type="RefSeq" id="XP_038054021.1">
    <property type="nucleotide sequence ID" value="XM_038198093.1"/>
</dbReference>
<feature type="compositionally biased region" description="Basic and acidic residues" evidence="9">
    <location>
        <begin position="492"/>
        <end position="517"/>
    </location>
</feature>
<reference evidence="16" key="1">
    <citation type="submission" date="2022-11" db="UniProtKB">
        <authorList>
            <consortium name="EnsemblMetazoa"/>
        </authorList>
    </citation>
    <scope>IDENTIFICATION</scope>
</reference>
<evidence type="ECO:0000259" key="10">
    <source>
        <dbReference type="PROSITE" id="PS50004"/>
    </source>
</evidence>
<dbReference type="Gene3D" id="3.30.1010.10">
    <property type="entry name" value="Phosphatidylinositol 3-kinase Catalytic Subunit, Chain A, domain 4"/>
    <property type="match status" value="1"/>
</dbReference>
<dbReference type="SMART" id="SM00142">
    <property type="entry name" value="PI3K_C2"/>
    <property type="match status" value="1"/>
</dbReference>
<accession>A0A913ZSF3</accession>
<feature type="domain" description="PI3K/PI4K catalytic" evidence="12">
    <location>
        <begin position="1307"/>
        <end position="1585"/>
    </location>
</feature>
<feature type="region of interest" description="Disordered" evidence="9">
    <location>
        <begin position="43"/>
        <end position="97"/>
    </location>
</feature>
<evidence type="ECO:0000256" key="9">
    <source>
        <dbReference type="SAM" id="MobiDB-lite"/>
    </source>
</evidence>
<dbReference type="Pfam" id="PF00454">
    <property type="entry name" value="PI3_PI4_kinase"/>
    <property type="match status" value="1"/>
</dbReference>
<dbReference type="InterPro" id="IPR000403">
    <property type="entry name" value="PI3/4_kinase_cat_dom"/>
</dbReference>
<evidence type="ECO:0000313" key="16">
    <source>
        <dbReference type="EnsemblMetazoa" id="XP_038054021.1"/>
    </source>
</evidence>
<dbReference type="GO" id="GO:0005524">
    <property type="term" value="F:ATP binding"/>
    <property type="evidence" value="ECO:0007669"/>
    <property type="project" value="UniProtKB-KW"/>
</dbReference>
<dbReference type="SMART" id="SM00146">
    <property type="entry name" value="PI3Kc"/>
    <property type="match status" value="1"/>
</dbReference>
<dbReference type="SUPFAM" id="SSF56112">
    <property type="entry name" value="Protein kinase-like (PK-like)"/>
    <property type="match status" value="1"/>
</dbReference>
<comment type="similarity">
    <text evidence="8">Belongs to the PI3/PI4-kinase family.</text>
</comment>
<sequence length="1904" mass="211984">MSRTSQSASRDHGVERNVTPHQMLDKQYEDDLEKAIALSLETQKLEDLKRGKRVEQLKGRGKDDPDSASSEWRRHSAEIPPTFNIPAPGRQKAYKDDSVAANEPDLMLFSFNHVMKNYDEKKDAEKAPPVPPRGSSQPPGVFGGSLSTAGHLRPSVTHQPSNYQFLATTQAGVARPTYTRQSSFPNTSTPFQVARPSTAIKAESSQWVDPLLTRTLSGPGLPQTKPSPPSAGFEMPKPALSLQTGTTSANFNSVLQSGRTASSQQWQTKMATSYHDDTLIGSSAYRGHRPVTSGISFPIGKKRTSLDSPFVDMASFSGNTRTSLSTSPSTTKGFLSSGLSSLKVSESNSMRRISSNPNFQTGIAPLSSSTSGQAQAVPQLSKQGAESGRVLFSTSPTNTSGVKTQPPTCPTATTSQASSLLDEIWKKKFPPNYSSGTTDRSDLMAFSPPATKQGSSPDTNVFDFREFDPLRPAPPEVVPPKEAESAPVTTETNKEGEDAVFRESEEKSVADGERPKSTEQSTSQVDSQSGGVRAHATPPPRPKMPPRRTQSDQGPGADGKPELIRRPKSVVAARPLSGADIAKPEPWMPGSTYTLSTGRKTEAARVFFGDGLFDLATEKDEEASAFSATVARIRNCYNYDDPVTNPGYIHSPVFVNHCHAYMETSVKVVLLQSGTNKPIVFTCDVNIYVQHVISQALCHEEVSDISSDVFVLKVPGLAEYLHNDVKLSSYEYVQECLKLDQDVKLVLLHRAEMWNNLSRTLEDDESDISKINFLSLFERPVTTAVSKKGLDVLLSAFTVEGDKIKAAVKSGTQPKTGPLIQTVKAICFTLATVEPNEISTAIRELQKSSDPEAVFEKITAAVLQLVDMYCTAFDTDFRKGTDDSEESVQDITVKGHNLRVCVASAHRIPNNVKNAHEFFSISAQLYYGGNALHFPIDTWPARINNSFFDKLAWNQELELPVPVSQLPREARLIFTLSGHDNSSADARNVDKTILGWVAISIFNFQGELQTGSHLLGLWADSSVNPIGTCSSNLLTQTSIILQINFEDTKHRCLFPAIQALEGKVYGFDMLEPHNQHRIKEILDKDALSSLSSDDAKFLWSKRHYLHDNASALPRILEVAPSWDWACLADIYPLLKNWKPVKPVQTLQLLHPRFADKEVRCTAVKWMQCISDDELCDYLPQLVQALKYESYHDSALARFLIERSIQSIRVSHFLYWCLKDSLREQQYKQRIEMILGALLSVCSKGLRQQFRLQEALIENLNSIAEQVKSAKDASRMSLLHGGLETVAAQLDDHVHVPTNPSLEVKGINVQNCAYYSSFTVPLKLVLYNADPLADDVTVMFKAGEDMRQDMLTMQMIRIMDKLWLSEGLDLRMITFSCMATGPNRGLVELVEDSETMRKIQVEHGLTGSFKDKPLAIWLQKHNPTELDYQKAVENFTFSCAGYCVATYVLGIGDRHNDNIMVTRTGHMFHIDFGKFLGNAQMFGSIKRDRTPFVLTPEMAYVINGGEKQSSNFQNFVDLCSAAFNLVRHHADIFFNLFGLMLNAGISQLSKPEDLNHVQNALKPKASDMEATTMITRLIEASLGSKSTQINFFIHNLAHHSFSGASSLELSFAPKRYTMAMDGKITTASMFGIQKRYEDGKYYVYIVSVLREGSTVPSFIFRRYSEFSEFAQKLAVIQPQARIFNLRSGPLVGRTHVKQVAEKRRNELDLFLRHLFVLSPEVSQCDLVYTFFHPSLRDEKDAHLAHKSVKLKNTPLFPTESDDPITTDTTEPSVAPGEVSGRVQLAIHYRNNALMIMVRHAKDLLALDKSEPDPYIKTYLLPDPHKQTKRKTRVQKKTSNPTYNEMLVYYLPWNEVLKRTVRLTAWDSDYLKENNFLGGIDIPISSLDLSVEKVSWYKLGNLPKET</sequence>
<feature type="domain" description="PI3K-RBD" evidence="14">
    <location>
        <begin position="663"/>
        <end position="749"/>
    </location>
</feature>
<evidence type="ECO:0000256" key="2">
    <source>
        <dbReference type="ARBA" id="ARBA00022741"/>
    </source>
</evidence>
<feature type="region of interest" description="Disordered" evidence="9">
    <location>
        <begin position="431"/>
        <end position="571"/>
    </location>
</feature>
<dbReference type="InterPro" id="IPR036940">
    <property type="entry name" value="PI3/4_kinase_cat_sf"/>
</dbReference>
<dbReference type="InterPro" id="IPR029071">
    <property type="entry name" value="Ubiquitin-like_domsf"/>
</dbReference>
<dbReference type="GeneID" id="119726437"/>
<dbReference type="PROSITE" id="PS50004">
    <property type="entry name" value="C2"/>
    <property type="match status" value="1"/>
</dbReference>
<dbReference type="InterPro" id="IPR001263">
    <property type="entry name" value="PI3K_accessory_dom"/>
</dbReference>
<evidence type="ECO:0000259" key="14">
    <source>
        <dbReference type="PROSITE" id="PS51546"/>
    </source>
</evidence>
<proteinExistence type="inferred from homology"/>
<dbReference type="FunFam" id="3.30.1010.10:FF:000001">
    <property type="entry name" value="Phosphatidylinositol 4-phosphate 3-kinase C2 domain-containing subunit beta"/>
    <property type="match status" value="1"/>
</dbReference>
<dbReference type="Pfam" id="PF00613">
    <property type="entry name" value="PI3Ka"/>
    <property type="match status" value="1"/>
</dbReference>
<evidence type="ECO:0000259" key="11">
    <source>
        <dbReference type="PROSITE" id="PS50195"/>
    </source>
</evidence>
<dbReference type="InterPro" id="IPR035892">
    <property type="entry name" value="C2_domain_sf"/>
</dbReference>
<dbReference type="RefSeq" id="XP_038054030.1">
    <property type="nucleotide sequence ID" value="XM_038198102.1"/>
</dbReference>
<dbReference type="GO" id="GO:0005737">
    <property type="term" value="C:cytoplasm"/>
    <property type="evidence" value="ECO:0007669"/>
    <property type="project" value="TreeGrafter"/>
</dbReference>
<keyword evidence="17" id="KW-1185">Reference proteome</keyword>
<keyword evidence="3" id="KW-0418">Kinase</keyword>
<feature type="compositionally biased region" description="Polar residues" evidence="9">
    <location>
        <begin position="392"/>
        <end position="416"/>
    </location>
</feature>
<dbReference type="GO" id="GO:0043491">
    <property type="term" value="P:phosphatidylinositol 3-kinase/protein kinase B signal transduction"/>
    <property type="evidence" value="ECO:0007669"/>
    <property type="project" value="TreeGrafter"/>
</dbReference>
<dbReference type="Pfam" id="PF00787">
    <property type="entry name" value="PX"/>
    <property type="match status" value="1"/>
</dbReference>
<name>A0A913ZSF3_PATMI</name>
<feature type="region of interest" description="Disordered" evidence="9">
    <location>
        <begin position="121"/>
        <end position="140"/>
    </location>
</feature>
<evidence type="ECO:0000313" key="17">
    <source>
        <dbReference type="Proteomes" id="UP000887568"/>
    </source>
</evidence>
<dbReference type="PROSITE" id="PS50195">
    <property type="entry name" value="PX"/>
    <property type="match status" value="1"/>
</dbReference>
<dbReference type="InterPro" id="IPR000008">
    <property type="entry name" value="C2_dom"/>
</dbReference>
<dbReference type="EnsemblMetazoa" id="XM_038198093.1">
    <property type="protein sequence ID" value="XP_038054021.1"/>
    <property type="gene ID" value="LOC119726437"/>
</dbReference>
<dbReference type="OMA" id="QMAAGFR"/>